<accession>A0A517ZL31</accession>
<dbReference type="Gene3D" id="3.40.50.450">
    <property type="match status" value="1"/>
</dbReference>
<dbReference type="Pfam" id="PF03641">
    <property type="entry name" value="Lysine_decarbox"/>
    <property type="match status" value="1"/>
</dbReference>
<dbReference type="InterPro" id="IPR031100">
    <property type="entry name" value="LOG_fam"/>
</dbReference>
<evidence type="ECO:0000313" key="5">
    <source>
        <dbReference type="Proteomes" id="UP000319383"/>
    </source>
</evidence>
<comment type="similarity">
    <text evidence="2 3">Belongs to the LOG family.</text>
</comment>
<name>A0A517ZL31_9PLAN</name>
<dbReference type="GO" id="GO:0009691">
    <property type="term" value="P:cytokinin biosynthetic process"/>
    <property type="evidence" value="ECO:0007669"/>
    <property type="project" value="UniProtKB-UniRule"/>
</dbReference>
<dbReference type="EMBL" id="CP036276">
    <property type="protein sequence ID" value="QDU43125.1"/>
    <property type="molecule type" value="Genomic_DNA"/>
</dbReference>
<evidence type="ECO:0000256" key="2">
    <source>
        <dbReference type="ARBA" id="ARBA00006763"/>
    </source>
</evidence>
<gene>
    <name evidence="4" type="primary">yvdD</name>
    <name evidence="4" type="ORF">Mal52_15970</name>
</gene>
<dbReference type="GO" id="GO:0005829">
    <property type="term" value="C:cytosol"/>
    <property type="evidence" value="ECO:0007669"/>
    <property type="project" value="TreeGrafter"/>
</dbReference>
<dbReference type="PANTHER" id="PTHR31223:SF70">
    <property type="entry name" value="LOG FAMILY PROTEIN YJL055W"/>
    <property type="match status" value="1"/>
</dbReference>
<evidence type="ECO:0000313" key="4">
    <source>
        <dbReference type="EMBL" id="QDU43125.1"/>
    </source>
</evidence>
<dbReference type="EC" id="3.2.2.n1" evidence="3"/>
<dbReference type="RefSeq" id="WP_145375197.1">
    <property type="nucleotide sequence ID" value="NZ_CP036276.1"/>
</dbReference>
<protein>
    <recommendedName>
        <fullName evidence="3">Cytokinin riboside 5'-monophosphate phosphoribohydrolase</fullName>
        <ecNumber evidence="3">3.2.2.n1</ecNumber>
    </recommendedName>
</protein>
<dbReference type="InterPro" id="IPR005269">
    <property type="entry name" value="LOG"/>
</dbReference>
<dbReference type="PANTHER" id="PTHR31223">
    <property type="entry name" value="LOG FAMILY PROTEIN YJL055W"/>
    <property type="match status" value="1"/>
</dbReference>
<comment type="catalytic activity">
    <reaction evidence="1">
        <text>AMP + H2O = D-ribose 5-phosphate + adenine</text>
        <dbReference type="Rhea" id="RHEA:20129"/>
        <dbReference type="ChEBI" id="CHEBI:15377"/>
        <dbReference type="ChEBI" id="CHEBI:16708"/>
        <dbReference type="ChEBI" id="CHEBI:78346"/>
        <dbReference type="ChEBI" id="CHEBI:456215"/>
        <dbReference type="EC" id="3.2.2.4"/>
    </reaction>
</comment>
<organism evidence="4 5">
    <name type="scientific">Symmachiella dynata</name>
    <dbReference type="NCBI Taxonomy" id="2527995"/>
    <lineage>
        <taxon>Bacteria</taxon>
        <taxon>Pseudomonadati</taxon>
        <taxon>Planctomycetota</taxon>
        <taxon>Planctomycetia</taxon>
        <taxon>Planctomycetales</taxon>
        <taxon>Planctomycetaceae</taxon>
        <taxon>Symmachiella</taxon>
    </lineage>
</organism>
<dbReference type="SUPFAM" id="SSF102405">
    <property type="entry name" value="MCP/YpsA-like"/>
    <property type="match status" value="1"/>
</dbReference>
<keyword evidence="3" id="KW-0378">Hydrolase</keyword>
<reference evidence="4 5" key="1">
    <citation type="submission" date="2019-02" db="EMBL/GenBank/DDBJ databases">
        <title>Deep-cultivation of Planctomycetes and their phenomic and genomic characterization uncovers novel biology.</title>
        <authorList>
            <person name="Wiegand S."/>
            <person name="Jogler M."/>
            <person name="Boedeker C."/>
            <person name="Pinto D."/>
            <person name="Vollmers J."/>
            <person name="Rivas-Marin E."/>
            <person name="Kohn T."/>
            <person name="Peeters S.H."/>
            <person name="Heuer A."/>
            <person name="Rast P."/>
            <person name="Oberbeckmann S."/>
            <person name="Bunk B."/>
            <person name="Jeske O."/>
            <person name="Meyerdierks A."/>
            <person name="Storesund J.E."/>
            <person name="Kallscheuer N."/>
            <person name="Luecker S."/>
            <person name="Lage O.M."/>
            <person name="Pohl T."/>
            <person name="Merkel B.J."/>
            <person name="Hornburger P."/>
            <person name="Mueller R.-W."/>
            <person name="Bruemmer F."/>
            <person name="Labrenz M."/>
            <person name="Spormann A.M."/>
            <person name="Op den Camp H."/>
            <person name="Overmann J."/>
            <person name="Amann R."/>
            <person name="Jetten M.S.M."/>
            <person name="Mascher T."/>
            <person name="Medema M.H."/>
            <person name="Devos D.P."/>
            <person name="Kaster A.-K."/>
            <person name="Ovreas L."/>
            <person name="Rohde M."/>
            <person name="Galperin M.Y."/>
            <person name="Jogler C."/>
        </authorList>
    </citation>
    <scope>NUCLEOTIDE SEQUENCE [LARGE SCALE GENOMIC DNA]</scope>
    <source>
        <strain evidence="4 5">Mal52</strain>
    </source>
</reference>
<dbReference type="AlphaFoldDB" id="A0A517ZL31"/>
<evidence type="ECO:0000256" key="3">
    <source>
        <dbReference type="RuleBase" id="RU363015"/>
    </source>
</evidence>
<evidence type="ECO:0000256" key="1">
    <source>
        <dbReference type="ARBA" id="ARBA00000274"/>
    </source>
</evidence>
<dbReference type="Proteomes" id="UP000319383">
    <property type="component" value="Chromosome"/>
</dbReference>
<proteinExistence type="inferred from homology"/>
<sequence length="192" mass="20881">MRICVFCGSQTGGRPEYQQQAAELGRLFVEQGHSLVYGGGQVGLMGIIADAVLAAGGEVVGVIPEQLATKELLHTGVTVMHRVDSMHARKAKMEQLSDAFVALPGGYGTLEELLEIITWGQLGIHRKNIGILNTAGYFDGLLGLVDHAIGESFIRPGHRELLVVANTPAELLERLQEHELPTTRKWFRAEDS</sequence>
<dbReference type="GO" id="GO:0008714">
    <property type="term" value="F:AMP nucleosidase activity"/>
    <property type="evidence" value="ECO:0007669"/>
    <property type="project" value="UniProtKB-EC"/>
</dbReference>
<keyword evidence="5" id="KW-1185">Reference proteome</keyword>
<keyword evidence="3" id="KW-0203">Cytokinin biosynthesis</keyword>
<dbReference type="KEGG" id="sdyn:Mal52_15970"/>
<dbReference type="NCBIfam" id="TIGR00730">
    <property type="entry name" value="Rossman fold protein, TIGR00730 family"/>
    <property type="match status" value="1"/>
</dbReference>